<dbReference type="EMBL" id="LGRX02001220">
    <property type="protein sequence ID" value="KAK3286565.1"/>
    <property type="molecule type" value="Genomic_DNA"/>
</dbReference>
<dbReference type="Proteomes" id="UP001190700">
    <property type="component" value="Unassembled WGS sequence"/>
</dbReference>
<evidence type="ECO:0000256" key="1">
    <source>
        <dbReference type="SAM" id="MobiDB-lite"/>
    </source>
</evidence>
<reference evidence="3 4" key="1">
    <citation type="journal article" date="2015" name="Genome Biol. Evol.">
        <title>Comparative Genomics of a Bacterivorous Green Alga Reveals Evolutionary Causalities and Consequences of Phago-Mixotrophic Mode of Nutrition.</title>
        <authorList>
            <person name="Burns J.A."/>
            <person name="Paasch A."/>
            <person name="Narechania A."/>
            <person name="Kim E."/>
        </authorList>
    </citation>
    <scope>NUCLEOTIDE SEQUENCE [LARGE SCALE GENOMIC DNA]</scope>
    <source>
        <strain evidence="3 4">PLY_AMNH</strain>
    </source>
</reference>
<feature type="compositionally biased region" description="Low complexity" evidence="1">
    <location>
        <begin position="326"/>
        <end position="347"/>
    </location>
</feature>
<dbReference type="Pfam" id="PF02298">
    <property type="entry name" value="Cu_bind_like"/>
    <property type="match status" value="1"/>
</dbReference>
<sequence length="514" mass="53220">MEANPPLRSINYTLDNVVPQRFHQGRAEAQREVGVGRRSNYKEQPAVAAAHQLEVGSTAPMSTLAFVPPTVKPFKANTGPLSGYSATLPQEWGTTAPKHALGKAAGAGNFRRVISQLKGRRTVVLGFFSLFLLLAVLTVPDEARDAVRSQLSLSASSAPWSECPSFALPFQRVPAAKAASAPAATLLEPQHWICEKLEAFGNSAAAAQARSGSSKLQAISRRSMEVVSLQWQIPMDPQEVLVNVGDTVTLSWSGTHSVSSILNEADYADCVFSSEGSVLVADTSVNEYSQTFSAAGSFYFACDVSSHCSAGQKLTVTVLELVSTPAPTNAPTKAPSEAVADGPAEAPSEADADGPAEAPSEADADGPAEAPSEEPAPAPSEADADGPAEAPSEEPAPVDSVSDSDSTDASSTSSPTPSPPISPPPPVSEGTVNWATTCEPSTQGKCETLGVATYSTQGAAMYYSMGLFDGPTTFGSTVLAPTGNNGTGDVFIAKARASSWHGADPIISVSAAWH</sequence>
<dbReference type="AlphaFoldDB" id="A0AAE0LIZ3"/>
<feature type="region of interest" description="Disordered" evidence="1">
    <location>
        <begin position="326"/>
        <end position="432"/>
    </location>
</feature>
<feature type="compositionally biased region" description="Pro residues" evidence="1">
    <location>
        <begin position="416"/>
        <end position="427"/>
    </location>
</feature>
<dbReference type="GO" id="GO:0009055">
    <property type="term" value="F:electron transfer activity"/>
    <property type="evidence" value="ECO:0007669"/>
    <property type="project" value="InterPro"/>
</dbReference>
<gene>
    <name evidence="3" type="ORF">CYMTET_5884</name>
</gene>
<evidence type="ECO:0000313" key="4">
    <source>
        <dbReference type="Proteomes" id="UP001190700"/>
    </source>
</evidence>
<feature type="domain" description="Phytocyanin" evidence="2">
    <location>
        <begin position="222"/>
        <end position="320"/>
    </location>
</feature>
<feature type="compositionally biased region" description="Acidic residues" evidence="1">
    <location>
        <begin position="348"/>
        <end position="366"/>
    </location>
</feature>
<dbReference type="Gene3D" id="2.60.40.420">
    <property type="entry name" value="Cupredoxins - blue copper proteins"/>
    <property type="match status" value="1"/>
</dbReference>
<name>A0AAE0LIZ3_9CHLO</name>
<accession>A0AAE0LIZ3</accession>
<feature type="compositionally biased region" description="Low complexity" evidence="1">
    <location>
        <begin position="367"/>
        <end position="415"/>
    </location>
</feature>
<protein>
    <recommendedName>
        <fullName evidence="2">Phytocyanin domain-containing protein</fullName>
    </recommendedName>
</protein>
<comment type="caution">
    <text evidence="3">The sequence shown here is derived from an EMBL/GenBank/DDBJ whole genome shotgun (WGS) entry which is preliminary data.</text>
</comment>
<organism evidence="3 4">
    <name type="scientific">Cymbomonas tetramitiformis</name>
    <dbReference type="NCBI Taxonomy" id="36881"/>
    <lineage>
        <taxon>Eukaryota</taxon>
        <taxon>Viridiplantae</taxon>
        <taxon>Chlorophyta</taxon>
        <taxon>Pyramimonadophyceae</taxon>
        <taxon>Pyramimonadales</taxon>
        <taxon>Pyramimonadaceae</taxon>
        <taxon>Cymbomonas</taxon>
    </lineage>
</organism>
<keyword evidence="4" id="KW-1185">Reference proteome</keyword>
<proteinExistence type="predicted"/>
<evidence type="ECO:0000313" key="3">
    <source>
        <dbReference type="EMBL" id="KAK3286565.1"/>
    </source>
</evidence>
<dbReference type="PROSITE" id="PS51485">
    <property type="entry name" value="PHYTOCYANIN"/>
    <property type="match status" value="1"/>
</dbReference>
<dbReference type="InterPro" id="IPR003245">
    <property type="entry name" value="Phytocyanin_dom"/>
</dbReference>
<dbReference type="SUPFAM" id="SSF49503">
    <property type="entry name" value="Cupredoxins"/>
    <property type="match status" value="1"/>
</dbReference>
<dbReference type="InterPro" id="IPR008972">
    <property type="entry name" value="Cupredoxin"/>
</dbReference>
<evidence type="ECO:0000259" key="2">
    <source>
        <dbReference type="PROSITE" id="PS51485"/>
    </source>
</evidence>